<dbReference type="Pfam" id="PF12705">
    <property type="entry name" value="PDDEXK_1"/>
    <property type="match status" value="1"/>
</dbReference>
<dbReference type="InterPro" id="IPR038726">
    <property type="entry name" value="PDDEXK_AddAB-type"/>
</dbReference>
<name>A0ABS1TUT4_9BACI</name>
<evidence type="ECO:0000256" key="3">
    <source>
        <dbReference type="ARBA" id="ARBA00022801"/>
    </source>
</evidence>
<proteinExistence type="predicted"/>
<comment type="caution">
    <text evidence="9">The sequence shown here is derived from an EMBL/GenBank/DDBJ whole genome shotgun (WGS) entry which is preliminary data.</text>
</comment>
<protein>
    <recommendedName>
        <fullName evidence="8">PD-(D/E)XK endonuclease-like domain-containing protein</fullName>
    </recommendedName>
</protein>
<evidence type="ECO:0000256" key="4">
    <source>
        <dbReference type="ARBA" id="ARBA00022806"/>
    </source>
</evidence>
<gene>
    <name evidence="9" type="ORF">JK635_23210</name>
</gene>
<keyword evidence="7" id="KW-0234">DNA repair</keyword>
<keyword evidence="6" id="KW-0238">DNA-binding</keyword>
<evidence type="ECO:0000256" key="6">
    <source>
        <dbReference type="ARBA" id="ARBA00023125"/>
    </source>
</evidence>
<reference evidence="9 10" key="1">
    <citation type="submission" date="2021-01" db="EMBL/GenBank/DDBJ databases">
        <title>Genome public.</title>
        <authorList>
            <person name="Liu C."/>
            <person name="Sun Q."/>
        </authorList>
    </citation>
    <scope>NUCLEOTIDE SEQUENCE [LARGE SCALE GENOMIC DNA]</scope>
    <source>
        <strain evidence="9 10">YIM B02564</strain>
    </source>
</reference>
<evidence type="ECO:0000256" key="5">
    <source>
        <dbReference type="ARBA" id="ARBA00022840"/>
    </source>
</evidence>
<evidence type="ECO:0000256" key="2">
    <source>
        <dbReference type="ARBA" id="ARBA00022763"/>
    </source>
</evidence>
<keyword evidence="5" id="KW-0067">ATP-binding</keyword>
<dbReference type="Proteomes" id="UP000623967">
    <property type="component" value="Unassembled WGS sequence"/>
</dbReference>
<keyword evidence="10" id="KW-1185">Reference proteome</keyword>
<keyword evidence="1" id="KW-0547">Nucleotide-binding</keyword>
<sequence length="217" mass="23926">MYTHLLQVGGRRRMSAFMQMHEAIREVYRTVVAQGSSATDDLDTLLLKAFVAHGLHGHGYIDDYRAIAVTMLQYFLESRAGARFEVPTALHISFESFKVEVRPDEILLRNGVRTLRRVRTGHAPSEDVKDVGAAALVLAARAAFPEARIEIVYLADAESKPLILSARELNNRQGKLGDIFRGIRDGQFKAKVSDAVCPNCPAFFVCGAVPPGTISKN</sequence>
<evidence type="ECO:0000259" key="8">
    <source>
        <dbReference type="Pfam" id="PF12705"/>
    </source>
</evidence>
<evidence type="ECO:0000256" key="1">
    <source>
        <dbReference type="ARBA" id="ARBA00022741"/>
    </source>
</evidence>
<dbReference type="EMBL" id="JAESWB010000374">
    <property type="protein sequence ID" value="MBL4955071.1"/>
    <property type="molecule type" value="Genomic_DNA"/>
</dbReference>
<evidence type="ECO:0000313" key="10">
    <source>
        <dbReference type="Proteomes" id="UP000623967"/>
    </source>
</evidence>
<accession>A0ABS1TUT4</accession>
<evidence type="ECO:0000256" key="7">
    <source>
        <dbReference type="ARBA" id="ARBA00023204"/>
    </source>
</evidence>
<keyword evidence="4" id="KW-0347">Helicase</keyword>
<organism evidence="9 10">
    <name type="scientific">Neobacillus paridis</name>
    <dbReference type="NCBI Taxonomy" id="2803862"/>
    <lineage>
        <taxon>Bacteria</taxon>
        <taxon>Bacillati</taxon>
        <taxon>Bacillota</taxon>
        <taxon>Bacilli</taxon>
        <taxon>Bacillales</taxon>
        <taxon>Bacillaceae</taxon>
        <taxon>Neobacillus</taxon>
    </lineage>
</organism>
<keyword evidence="3" id="KW-0378">Hydrolase</keyword>
<feature type="non-terminal residue" evidence="9">
    <location>
        <position position="217"/>
    </location>
</feature>
<feature type="domain" description="PD-(D/E)XK endonuclease-like" evidence="8">
    <location>
        <begin position="19"/>
        <end position="206"/>
    </location>
</feature>
<evidence type="ECO:0000313" key="9">
    <source>
        <dbReference type="EMBL" id="MBL4955071.1"/>
    </source>
</evidence>
<keyword evidence="2" id="KW-0227">DNA damage</keyword>